<evidence type="ECO:0000256" key="4">
    <source>
        <dbReference type="ARBA" id="ARBA00022982"/>
    </source>
</evidence>
<evidence type="ECO:0000256" key="2">
    <source>
        <dbReference type="ARBA" id="ARBA00022448"/>
    </source>
</evidence>
<dbReference type="PANTHER" id="PTHR36923">
    <property type="entry name" value="FERREDOXIN"/>
    <property type="match status" value="1"/>
</dbReference>
<dbReference type="InterPro" id="IPR051269">
    <property type="entry name" value="Fe-S_cluster_ET"/>
</dbReference>
<dbReference type="AlphaFoldDB" id="A0A164PTE3"/>
<dbReference type="SUPFAM" id="SSF54862">
    <property type="entry name" value="4Fe-4S ferredoxins"/>
    <property type="match status" value="1"/>
</dbReference>
<dbReference type="RefSeq" id="WP_067582054.1">
    <property type="nucleotide sequence ID" value="NZ_JABMCZ010000001.1"/>
</dbReference>
<dbReference type="Pfam" id="PF13459">
    <property type="entry name" value="Fer4_15"/>
    <property type="match status" value="1"/>
</dbReference>
<protein>
    <recommendedName>
        <fullName evidence="10">Ferredoxin</fullName>
    </recommendedName>
</protein>
<evidence type="ECO:0000313" key="8">
    <source>
        <dbReference type="EMBL" id="KZM76040.1"/>
    </source>
</evidence>
<evidence type="ECO:0000256" key="5">
    <source>
        <dbReference type="ARBA" id="ARBA00023004"/>
    </source>
</evidence>
<evidence type="ECO:0000256" key="1">
    <source>
        <dbReference type="ARBA" id="ARBA00001927"/>
    </source>
</evidence>
<keyword evidence="3" id="KW-0479">Metal-binding</keyword>
<dbReference type="OrthoDB" id="3215519at2"/>
<evidence type="ECO:0008006" key="10">
    <source>
        <dbReference type="Google" id="ProtNLM"/>
    </source>
</evidence>
<gene>
    <name evidence="8" type="ORF">AWN90_17235</name>
</gene>
<evidence type="ECO:0000256" key="7">
    <source>
        <dbReference type="ARBA" id="ARBA00023291"/>
    </source>
</evidence>
<proteinExistence type="predicted"/>
<evidence type="ECO:0000256" key="6">
    <source>
        <dbReference type="ARBA" id="ARBA00023014"/>
    </source>
</evidence>
<name>A0A164PTE3_9NOCA</name>
<sequence length="73" mass="7642">MSEVHVEVDREVCQSAGYCVRTAPAVFALGDDAIVAVRDGERLTTGPVAVPGDQAAAVRRASWDCPSAAITVR</sequence>
<dbReference type="GO" id="GO:0051538">
    <property type="term" value="F:3 iron, 4 sulfur cluster binding"/>
    <property type="evidence" value="ECO:0007669"/>
    <property type="project" value="UniProtKB-KW"/>
</dbReference>
<keyword evidence="4" id="KW-0249">Electron transport</keyword>
<dbReference type="GO" id="GO:0046872">
    <property type="term" value="F:metal ion binding"/>
    <property type="evidence" value="ECO:0007669"/>
    <property type="project" value="UniProtKB-KW"/>
</dbReference>
<accession>A0A164PTE3</accession>
<keyword evidence="5" id="KW-0408">Iron</keyword>
<keyword evidence="2" id="KW-0813">Transport</keyword>
<dbReference type="PANTHER" id="PTHR36923:SF3">
    <property type="entry name" value="FERREDOXIN"/>
    <property type="match status" value="1"/>
</dbReference>
<reference evidence="8 9" key="1">
    <citation type="submission" date="2016-04" db="EMBL/GenBank/DDBJ databases">
        <authorList>
            <person name="Evans L.H."/>
            <person name="Alamgir A."/>
            <person name="Owens N."/>
            <person name="Weber N.D."/>
            <person name="Virtaneva K."/>
            <person name="Barbian K."/>
            <person name="Babar A."/>
            <person name="Rosenke K."/>
        </authorList>
    </citation>
    <scope>NUCLEOTIDE SEQUENCE [LARGE SCALE GENOMIC DNA]</scope>
    <source>
        <strain evidence="8 9">IFM 0406</strain>
    </source>
</reference>
<comment type="cofactor">
    <cofactor evidence="1">
        <name>[3Fe-4S] cluster</name>
        <dbReference type="ChEBI" id="CHEBI:21137"/>
    </cofactor>
</comment>
<keyword evidence="6" id="KW-0411">Iron-sulfur</keyword>
<organism evidence="8 9">
    <name type="scientific">Nocardia terpenica</name>
    <dbReference type="NCBI Taxonomy" id="455432"/>
    <lineage>
        <taxon>Bacteria</taxon>
        <taxon>Bacillati</taxon>
        <taxon>Actinomycetota</taxon>
        <taxon>Actinomycetes</taxon>
        <taxon>Mycobacteriales</taxon>
        <taxon>Nocardiaceae</taxon>
        <taxon>Nocardia</taxon>
    </lineage>
</organism>
<dbReference type="STRING" id="455432.AWN90_17235"/>
<dbReference type="Proteomes" id="UP000076512">
    <property type="component" value="Unassembled WGS sequence"/>
</dbReference>
<keyword evidence="9" id="KW-1185">Reference proteome</keyword>
<dbReference type="Gene3D" id="3.30.70.20">
    <property type="match status" value="1"/>
</dbReference>
<evidence type="ECO:0000256" key="3">
    <source>
        <dbReference type="ARBA" id="ARBA00022723"/>
    </source>
</evidence>
<evidence type="ECO:0000313" key="9">
    <source>
        <dbReference type="Proteomes" id="UP000076512"/>
    </source>
</evidence>
<comment type="caution">
    <text evidence="8">The sequence shown here is derived from an EMBL/GenBank/DDBJ whole genome shotgun (WGS) entry which is preliminary data.</text>
</comment>
<keyword evidence="7" id="KW-0003">3Fe-4S</keyword>
<dbReference type="EMBL" id="LWGR01000002">
    <property type="protein sequence ID" value="KZM76040.1"/>
    <property type="molecule type" value="Genomic_DNA"/>
</dbReference>